<sequence length="90" mass="9929">MPQLFPLLLGIIFRGRRQAALASPATPVAFGHRVPEHGRTLTISLRSRHAYPPRRGSGRRSLNPQGPTYLVRHGRFVLSLDDVLCLSCSG</sequence>
<keyword evidence="2" id="KW-1185">Reference proteome</keyword>
<evidence type="ECO:0000313" key="2">
    <source>
        <dbReference type="Proteomes" id="UP000813385"/>
    </source>
</evidence>
<dbReference type="AlphaFoldDB" id="A0A8K0X836"/>
<evidence type="ECO:0000313" key="1">
    <source>
        <dbReference type="EMBL" id="KAH7368581.1"/>
    </source>
</evidence>
<reference evidence="1" key="1">
    <citation type="journal article" date="2021" name="Nat. Commun.">
        <title>Genetic determinants of endophytism in the Arabidopsis root mycobiome.</title>
        <authorList>
            <person name="Mesny F."/>
            <person name="Miyauchi S."/>
            <person name="Thiergart T."/>
            <person name="Pickel B."/>
            <person name="Atanasova L."/>
            <person name="Karlsson M."/>
            <person name="Huettel B."/>
            <person name="Barry K.W."/>
            <person name="Haridas S."/>
            <person name="Chen C."/>
            <person name="Bauer D."/>
            <person name="Andreopoulos W."/>
            <person name="Pangilinan J."/>
            <person name="LaButti K."/>
            <person name="Riley R."/>
            <person name="Lipzen A."/>
            <person name="Clum A."/>
            <person name="Drula E."/>
            <person name="Henrissat B."/>
            <person name="Kohler A."/>
            <person name="Grigoriev I.V."/>
            <person name="Martin F.M."/>
            <person name="Hacquard S."/>
        </authorList>
    </citation>
    <scope>NUCLEOTIDE SEQUENCE</scope>
    <source>
        <strain evidence="1">MPI-CAGE-AT-0016</strain>
    </source>
</reference>
<organism evidence="1 2">
    <name type="scientific">Plectosphaerella cucumerina</name>
    <dbReference type="NCBI Taxonomy" id="40658"/>
    <lineage>
        <taxon>Eukaryota</taxon>
        <taxon>Fungi</taxon>
        <taxon>Dikarya</taxon>
        <taxon>Ascomycota</taxon>
        <taxon>Pezizomycotina</taxon>
        <taxon>Sordariomycetes</taxon>
        <taxon>Hypocreomycetidae</taxon>
        <taxon>Glomerellales</taxon>
        <taxon>Plectosphaerellaceae</taxon>
        <taxon>Plectosphaerella</taxon>
    </lineage>
</organism>
<gene>
    <name evidence="1" type="ORF">B0T11DRAFT_277317</name>
</gene>
<proteinExistence type="predicted"/>
<dbReference type="Proteomes" id="UP000813385">
    <property type="component" value="Unassembled WGS sequence"/>
</dbReference>
<name>A0A8K0X836_9PEZI</name>
<dbReference type="EMBL" id="JAGPXD010000002">
    <property type="protein sequence ID" value="KAH7368581.1"/>
    <property type="molecule type" value="Genomic_DNA"/>
</dbReference>
<protein>
    <submittedName>
        <fullName evidence="1">Uncharacterized protein</fullName>
    </submittedName>
</protein>
<accession>A0A8K0X836</accession>
<comment type="caution">
    <text evidence="1">The sequence shown here is derived from an EMBL/GenBank/DDBJ whole genome shotgun (WGS) entry which is preliminary data.</text>
</comment>